<accession>A0A0F9TPE3</accession>
<evidence type="ECO:0000256" key="2">
    <source>
        <dbReference type="SAM" id="Phobius"/>
    </source>
</evidence>
<feature type="compositionally biased region" description="Pro residues" evidence="1">
    <location>
        <begin position="17"/>
        <end position="26"/>
    </location>
</feature>
<evidence type="ECO:0000256" key="1">
    <source>
        <dbReference type="SAM" id="MobiDB-lite"/>
    </source>
</evidence>
<dbReference type="EMBL" id="LAZR01000289">
    <property type="protein sequence ID" value="KKN76812.1"/>
    <property type="molecule type" value="Genomic_DNA"/>
</dbReference>
<dbReference type="AlphaFoldDB" id="A0A0F9TPE3"/>
<feature type="region of interest" description="Disordered" evidence="1">
    <location>
        <begin position="1"/>
        <end position="28"/>
    </location>
</feature>
<feature type="compositionally biased region" description="Basic residues" evidence="1">
    <location>
        <begin position="1"/>
        <end position="10"/>
    </location>
</feature>
<sequence>MSRKRKHPPSKARPACPQAPPPPPPVDVVDGIPDCASSRPMWRWLLMGVLIAGWLAFLVTCWLTGQLSSS</sequence>
<proteinExistence type="predicted"/>
<evidence type="ECO:0000313" key="3">
    <source>
        <dbReference type="EMBL" id="KKN76812.1"/>
    </source>
</evidence>
<keyword evidence="2" id="KW-1133">Transmembrane helix</keyword>
<feature type="transmembrane region" description="Helical" evidence="2">
    <location>
        <begin position="44"/>
        <end position="65"/>
    </location>
</feature>
<reference evidence="3" key="1">
    <citation type="journal article" date="2015" name="Nature">
        <title>Complex archaea that bridge the gap between prokaryotes and eukaryotes.</title>
        <authorList>
            <person name="Spang A."/>
            <person name="Saw J.H."/>
            <person name="Jorgensen S.L."/>
            <person name="Zaremba-Niedzwiedzka K."/>
            <person name="Martijn J."/>
            <person name="Lind A.E."/>
            <person name="van Eijk R."/>
            <person name="Schleper C."/>
            <person name="Guy L."/>
            <person name="Ettema T.J."/>
        </authorList>
    </citation>
    <scope>NUCLEOTIDE SEQUENCE</scope>
</reference>
<keyword evidence="2" id="KW-0472">Membrane</keyword>
<name>A0A0F9TPE3_9ZZZZ</name>
<organism evidence="3">
    <name type="scientific">marine sediment metagenome</name>
    <dbReference type="NCBI Taxonomy" id="412755"/>
    <lineage>
        <taxon>unclassified sequences</taxon>
        <taxon>metagenomes</taxon>
        <taxon>ecological metagenomes</taxon>
    </lineage>
</organism>
<gene>
    <name evidence="3" type="ORF">LCGC14_0366790</name>
</gene>
<keyword evidence="2" id="KW-0812">Transmembrane</keyword>
<protein>
    <submittedName>
        <fullName evidence="3">Uncharacterized protein</fullName>
    </submittedName>
</protein>
<comment type="caution">
    <text evidence="3">The sequence shown here is derived from an EMBL/GenBank/DDBJ whole genome shotgun (WGS) entry which is preliminary data.</text>
</comment>